<sequence>MKYVIFSYATLDNLKDKNGQDLIFESKAAVFRYLQKKFDFEESKSNKFNTKYGSPLKINKLEE</sequence>
<reference evidence="1 2" key="1">
    <citation type="submission" date="2019-11" db="EMBL/GenBank/DDBJ databases">
        <title>Draft Genome Sequence of Plant Growth-Promoting Rhizosphere-Associated Bacteria.</title>
        <authorList>
            <person name="Vasilyev I.Y."/>
            <person name="Radchenko V."/>
            <person name="Ilnitskaya E.V."/>
        </authorList>
    </citation>
    <scope>NUCLEOTIDE SEQUENCE [LARGE SCALE GENOMIC DNA]</scope>
    <source>
        <strain evidence="1 2">VRA_1sq_f</strain>
    </source>
</reference>
<evidence type="ECO:0000313" key="1">
    <source>
        <dbReference type="EMBL" id="MSE06102.1"/>
    </source>
</evidence>
<protein>
    <submittedName>
        <fullName evidence="1">Uncharacterized protein</fullName>
    </submittedName>
</protein>
<dbReference type="AlphaFoldDB" id="A0A6A8LSZ8"/>
<proteinExistence type="predicted"/>
<organism evidence="1 2">
    <name type="scientific">Ligilactobacillus salivarius</name>
    <dbReference type="NCBI Taxonomy" id="1624"/>
    <lineage>
        <taxon>Bacteria</taxon>
        <taxon>Bacillati</taxon>
        <taxon>Bacillota</taxon>
        <taxon>Bacilli</taxon>
        <taxon>Lactobacillales</taxon>
        <taxon>Lactobacillaceae</taxon>
        <taxon>Ligilactobacillus</taxon>
    </lineage>
</organism>
<dbReference type="RefSeq" id="WP_170102335.1">
    <property type="nucleotide sequence ID" value="NZ_JABAFL010000002.1"/>
</dbReference>
<name>A0A6A8LSZ8_9LACO</name>
<comment type="caution">
    <text evidence="1">The sequence shown here is derived from an EMBL/GenBank/DDBJ whole genome shotgun (WGS) entry which is preliminary data.</text>
</comment>
<dbReference type="Proteomes" id="UP000437575">
    <property type="component" value="Unassembled WGS sequence"/>
</dbReference>
<evidence type="ECO:0000313" key="2">
    <source>
        <dbReference type="Proteomes" id="UP000437575"/>
    </source>
</evidence>
<accession>A0A6A8LSZ8</accession>
<gene>
    <name evidence="1" type="ORF">GKC34_09980</name>
</gene>
<dbReference type="EMBL" id="WKKZ01000607">
    <property type="protein sequence ID" value="MSE06102.1"/>
    <property type="molecule type" value="Genomic_DNA"/>
</dbReference>